<feature type="signal peptide" evidence="4">
    <location>
        <begin position="1"/>
        <end position="20"/>
    </location>
</feature>
<comment type="cofactor">
    <cofactor evidence="2">
        <name>heme</name>
        <dbReference type="ChEBI" id="CHEBI:30413"/>
    </cofactor>
</comment>
<dbReference type="EMBL" id="OZ075112">
    <property type="protein sequence ID" value="CAL4969832.1"/>
    <property type="molecule type" value="Genomic_DNA"/>
</dbReference>
<dbReference type="AlphaFoldDB" id="A0ABC9A056"/>
<keyword evidence="4" id="KW-0732">Signal</keyword>
<dbReference type="FunFam" id="1.10.630.10:FF:000163">
    <property type="entry name" value="Geraniol 8-hydroxylase"/>
    <property type="match status" value="1"/>
</dbReference>
<evidence type="ECO:0000256" key="1">
    <source>
        <dbReference type="ARBA" id="ARBA00010617"/>
    </source>
</evidence>
<sequence>MAFFLVCMSSLLLILLSSYAYQMLQATRHHLPPGPVPLPVIGNLLDVASRLPHRSLARLAERYGPLMTLRLGSAVVIVASSPAAAREVLRTHNGSITGRNAPDAWNGAGHAANSVFVLPPRRRRRALRRVGAEHLLSPRRLDGLHPAVRAAMLEMRRRVSESTAAPVEVGRMAFEAMADLMWRAMFSSVMDVATVGELHGVAREAVLLALTPNVSDFFPALAAFDLQGVRRGMARQMGRVYELIDQEIDKRRRGPETGGHDLLDVMLETSDQGNIDAVVMNRDTMRAFLTDLFLAAVDTIPGAIEWAMAELLQNPKTMKNLKEQLNSVLGSKTCVECSDIDDLPYLQAVVKETLRLHAVVPLVPNKVENVVEIHGHTIPKGSTVIVNLWAIHRSAEVWTDPSKFIPERFLGKEFHFQGTEDFEFMPFSAGRRICLGLPLATRMLHVLLGSLLKDFEWTLPEQVMKNGLDMSEKLGLTMSMATPLQAIVKGM</sequence>
<dbReference type="InterPro" id="IPR017972">
    <property type="entry name" value="Cyt_P450_CS"/>
</dbReference>
<feature type="binding site" description="axial binding residue" evidence="2">
    <location>
        <position position="434"/>
    </location>
    <ligand>
        <name>heme</name>
        <dbReference type="ChEBI" id="CHEBI:30413"/>
    </ligand>
    <ligandPart>
        <name>Fe</name>
        <dbReference type="ChEBI" id="CHEBI:18248"/>
    </ligandPart>
</feature>
<dbReference type="PANTHER" id="PTHR47950:SF7">
    <property type="entry name" value="OS12G0196700 PROTEIN"/>
    <property type="match status" value="1"/>
</dbReference>
<dbReference type="InterPro" id="IPR036396">
    <property type="entry name" value="Cyt_P450_sf"/>
</dbReference>
<dbReference type="Gene3D" id="1.10.630.10">
    <property type="entry name" value="Cytochrome P450"/>
    <property type="match status" value="1"/>
</dbReference>
<keyword evidence="3" id="KW-0503">Monooxygenase</keyword>
<dbReference type="Proteomes" id="UP001497457">
    <property type="component" value="Chromosome 2b"/>
</dbReference>
<protein>
    <submittedName>
        <fullName evidence="5">Uncharacterized protein</fullName>
    </submittedName>
</protein>
<reference evidence="5" key="1">
    <citation type="submission" date="2024-10" db="EMBL/GenBank/DDBJ databases">
        <authorList>
            <person name="Ryan C."/>
        </authorList>
    </citation>
    <scope>NUCLEOTIDE SEQUENCE [LARGE SCALE GENOMIC DNA]</scope>
</reference>
<organism evidence="5 6">
    <name type="scientific">Urochloa decumbens</name>
    <dbReference type="NCBI Taxonomy" id="240449"/>
    <lineage>
        <taxon>Eukaryota</taxon>
        <taxon>Viridiplantae</taxon>
        <taxon>Streptophyta</taxon>
        <taxon>Embryophyta</taxon>
        <taxon>Tracheophyta</taxon>
        <taxon>Spermatophyta</taxon>
        <taxon>Magnoliopsida</taxon>
        <taxon>Liliopsida</taxon>
        <taxon>Poales</taxon>
        <taxon>Poaceae</taxon>
        <taxon>PACMAD clade</taxon>
        <taxon>Panicoideae</taxon>
        <taxon>Panicodae</taxon>
        <taxon>Paniceae</taxon>
        <taxon>Melinidinae</taxon>
        <taxon>Urochloa</taxon>
    </lineage>
</organism>
<keyword evidence="2 3" id="KW-0349">Heme</keyword>
<dbReference type="PRINTS" id="PR00463">
    <property type="entry name" value="EP450I"/>
</dbReference>
<dbReference type="PROSITE" id="PS00086">
    <property type="entry name" value="CYTOCHROME_P450"/>
    <property type="match status" value="1"/>
</dbReference>
<gene>
    <name evidence="5" type="ORF">URODEC1_LOCUS49782</name>
</gene>
<dbReference type="PRINTS" id="PR00385">
    <property type="entry name" value="P450"/>
</dbReference>
<proteinExistence type="inferred from homology"/>
<evidence type="ECO:0000313" key="5">
    <source>
        <dbReference type="EMBL" id="CAL4969832.1"/>
    </source>
</evidence>
<dbReference type="SUPFAM" id="SSF48264">
    <property type="entry name" value="Cytochrome P450"/>
    <property type="match status" value="1"/>
</dbReference>
<evidence type="ECO:0000313" key="6">
    <source>
        <dbReference type="Proteomes" id="UP001497457"/>
    </source>
</evidence>
<accession>A0ABC9A056</accession>
<evidence type="ECO:0000256" key="4">
    <source>
        <dbReference type="SAM" id="SignalP"/>
    </source>
</evidence>
<dbReference type="InterPro" id="IPR001128">
    <property type="entry name" value="Cyt_P450"/>
</dbReference>
<dbReference type="PANTHER" id="PTHR47950">
    <property type="entry name" value="CYTOCHROME P450, FAMILY 76, SUBFAMILY C, POLYPEPTIDE 5-RELATED"/>
    <property type="match status" value="1"/>
</dbReference>
<dbReference type="Pfam" id="PF00067">
    <property type="entry name" value="p450"/>
    <property type="match status" value="1"/>
</dbReference>
<evidence type="ECO:0000256" key="2">
    <source>
        <dbReference type="PIRSR" id="PIRSR602401-1"/>
    </source>
</evidence>
<feature type="chain" id="PRO_5044853430" evidence="4">
    <location>
        <begin position="21"/>
        <end position="491"/>
    </location>
</feature>
<name>A0ABC9A056_9POAL</name>
<dbReference type="InterPro" id="IPR002401">
    <property type="entry name" value="Cyt_P450_E_grp-I"/>
</dbReference>
<evidence type="ECO:0000256" key="3">
    <source>
        <dbReference type="RuleBase" id="RU000461"/>
    </source>
</evidence>
<keyword evidence="2 3" id="KW-0479">Metal-binding</keyword>
<dbReference type="GO" id="GO:0004497">
    <property type="term" value="F:monooxygenase activity"/>
    <property type="evidence" value="ECO:0007669"/>
    <property type="project" value="UniProtKB-KW"/>
</dbReference>
<keyword evidence="6" id="KW-1185">Reference proteome</keyword>
<keyword evidence="2 3" id="KW-0408">Iron</keyword>
<dbReference type="GO" id="GO:0046872">
    <property type="term" value="F:metal ion binding"/>
    <property type="evidence" value="ECO:0007669"/>
    <property type="project" value="UniProtKB-KW"/>
</dbReference>
<comment type="similarity">
    <text evidence="1 3">Belongs to the cytochrome P450 family.</text>
</comment>
<keyword evidence="3" id="KW-0560">Oxidoreductase</keyword>